<dbReference type="OrthoDB" id="15306at10239"/>
<evidence type="ECO:0000313" key="2">
    <source>
        <dbReference type="Proteomes" id="UP000203368"/>
    </source>
</evidence>
<dbReference type="EMBL" id="KT372002">
    <property type="protein sequence ID" value="ALA06464.1"/>
    <property type="molecule type" value="Genomic_DNA"/>
</dbReference>
<gene>
    <name evidence="1" type="ORF">SEA_COSMICSANS_17</name>
</gene>
<dbReference type="RefSeq" id="YP_009189670.1">
    <property type="nucleotide sequence ID" value="NC_028677.1"/>
</dbReference>
<sequence>MAAKSVPRFQQVILPILREGLGPGVAVRSWIDDIDHRTYPMVNVRRIGGTRDGNFPNKLDHPVVELTAYTDEGLIETEELYSEALDVLYTAQRKQILTPAGYITNITETMGMTQFSSLFIDTWRVQGLIRLGIRPLRTS</sequence>
<evidence type="ECO:0000313" key="1">
    <source>
        <dbReference type="EMBL" id="ALA06464.1"/>
    </source>
</evidence>
<dbReference type="KEGG" id="vg:26517972"/>
<protein>
    <submittedName>
        <fullName evidence="1">Tail terminator</fullName>
    </submittedName>
</protein>
<name>A0A0K2CLY6_9CAUD</name>
<dbReference type="GeneID" id="26517972"/>
<organism evidence="1 2">
    <name type="scientific">Rhodococcus phage CosmicSans</name>
    <dbReference type="NCBI Taxonomy" id="1701851"/>
    <lineage>
        <taxon>Viruses</taxon>
        <taxon>Duplodnaviria</taxon>
        <taxon>Heunggongvirae</taxon>
        <taxon>Uroviricota</taxon>
        <taxon>Caudoviricetes</taxon>
        <taxon>Rerduovirus</taxon>
        <taxon>Rerduovirus RER2</taxon>
    </lineage>
</organism>
<accession>A0A0K2CLY6</accession>
<reference evidence="1 2" key="1">
    <citation type="submission" date="2015-08" db="EMBL/GenBank/DDBJ databases">
        <authorList>
            <person name="Adesuyi A.O."/>
            <person name="Belay S."/>
            <person name="Corso A.D."/>
            <person name="Debo C.J."/>
            <person name="Downie J."/>
            <person name="Durmaz C."/>
            <person name="Espinoza J.R."/>
            <person name="Gilliam M.L."/>
            <person name="Gooden M.C."/>
            <person name="Hervey R.L."/>
            <person name="Ilanchezhian M."/>
            <person name="Kamara A."/>
            <person name="Lanao D.A."/>
            <person name="Malapati S.H."/>
            <person name="Moondra S."/>
            <person name="Mattei A.M."/>
            <person name="May C.J."/>
            <person name="Modlin S.E."/>
            <person name="Sadik I."/>
            <person name="Saulenas K.M."/>
            <person name="Allen E.A."/>
            <person name="Whitaker A.L."/>
            <person name="Awate O.A."/>
            <person name="Gray V.C."/>
            <person name="Buchser W.J."/>
            <person name="Saha M.S."/>
            <person name="Delesalle V.A."/>
            <person name="Bradley K.W."/>
            <person name="Asai D.J."/>
            <person name="Bowman C.A."/>
            <person name="Russell D.A."/>
            <person name="Pope W.H."/>
            <person name="Jacobs-Sera D."/>
            <person name="Hendrix R.W."/>
            <person name="Hatfull G.F."/>
        </authorList>
    </citation>
    <scope>NUCLEOTIDE SEQUENCE [LARGE SCALE GENOMIC DNA]</scope>
</reference>
<dbReference type="Proteomes" id="UP000203368">
    <property type="component" value="Segment"/>
</dbReference>
<proteinExistence type="predicted"/>